<evidence type="ECO:0000256" key="1">
    <source>
        <dbReference type="SAM" id="MobiDB-lite"/>
    </source>
</evidence>
<dbReference type="Proteomes" id="UP000048965">
    <property type="component" value="Unassembled WGS sequence"/>
</dbReference>
<proteinExistence type="predicted"/>
<sequence length="107" mass="11821">MHERRSQIPEADPPEPKNATPASAEEALAIARAHFRPRCHDGTAASVHVQEFDLGYLIYATFPPTEPRSFGGTHLVISKSDGTLTFVPNFPPDSAIALYRKRHAPHH</sequence>
<dbReference type="AlphaFoldDB" id="A0A0P4R6K4"/>
<gene>
    <name evidence="2" type="ORF">TPA0598_04_04130</name>
</gene>
<dbReference type="RefSeq" id="WP_245698552.1">
    <property type="nucleotide sequence ID" value="NZ_BBNO01000004.1"/>
</dbReference>
<organism evidence="2 3">
    <name type="scientific">Streptomyces lydicamycinicus</name>
    <dbReference type="NCBI Taxonomy" id="1546107"/>
    <lineage>
        <taxon>Bacteria</taxon>
        <taxon>Bacillati</taxon>
        <taxon>Actinomycetota</taxon>
        <taxon>Actinomycetes</taxon>
        <taxon>Kitasatosporales</taxon>
        <taxon>Streptomycetaceae</taxon>
        <taxon>Streptomyces</taxon>
    </lineage>
</organism>
<evidence type="ECO:0000313" key="3">
    <source>
        <dbReference type="Proteomes" id="UP000048965"/>
    </source>
</evidence>
<dbReference type="EMBL" id="BBNO01000004">
    <property type="protein sequence ID" value="GAO08777.1"/>
    <property type="molecule type" value="Genomic_DNA"/>
</dbReference>
<feature type="region of interest" description="Disordered" evidence="1">
    <location>
        <begin position="1"/>
        <end position="24"/>
    </location>
</feature>
<protein>
    <submittedName>
        <fullName evidence="2">Uncharacterized protein</fullName>
    </submittedName>
</protein>
<accession>A0A0P4R6K4</accession>
<reference evidence="3" key="1">
    <citation type="submission" date="2014-09" db="EMBL/GenBank/DDBJ databases">
        <title>Whole genome shotgun sequence of Streptomyces sp. NBRC 110027.</title>
        <authorList>
            <person name="Komaki H."/>
            <person name="Ichikawa N."/>
            <person name="Katano-Makiyama Y."/>
            <person name="Hosoyama A."/>
            <person name="Hashimoto M."/>
            <person name="Uohara A."/>
            <person name="Kitahashi Y."/>
            <person name="Ohji S."/>
            <person name="Kimura A."/>
            <person name="Yamazoe A."/>
            <person name="Igarashi Y."/>
            <person name="Fujita N."/>
        </authorList>
    </citation>
    <scope>NUCLEOTIDE SEQUENCE [LARGE SCALE GENOMIC DNA]</scope>
    <source>
        <strain evidence="3">NBRC 110027</strain>
    </source>
</reference>
<keyword evidence="3" id="KW-1185">Reference proteome</keyword>
<reference evidence="2 3" key="2">
    <citation type="journal article" date="2015" name="Stand. Genomic Sci.">
        <title>Draft genome sequence of marine-derived Streptomyces sp. TP-A0598, a producer of anti-MRSA antibiotic lydicamycins.</title>
        <authorList>
            <person name="Komaki H."/>
            <person name="Ichikawa N."/>
            <person name="Hosoyama A."/>
            <person name="Fujita N."/>
            <person name="Igarashi Y."/>
        </authorList>
    </citation>
    <scope>NUCLEOTIDE SEQUENCE [LARGE SCALE GENOMIC DNA]</scope>
    <source>
        <strain evidence="2 3">NBRC 110027</strain>
    </source>
</reference>
<comment type="caution">
    <text evidence="2">The sequence shown here is derived from an EMBL/GenBank/DDBJ whole genome shotgun (WGS) entry which is preliminary data.</text>
</comment>
<name>A0A0P4R6K4_9ACTN</name>
<evidence type="ECO:0000313" key="2">
    <source>
        <dbReference type="EMBL" id="GAO08777.1"/>
    </source>
</evidence>